<dbReference type="InterPro" id="IPR007138">
    <property type="entry name" value="ABM_dom"/>
</dbReference>
<keyword evidence="2" id="KW-0560">Oxidoreductase</keyword>
<dbReference type="Gene3D" id="3.30.70.100">
    <property type="match status" value="1"/>
</dbReference>
<reference evidence="3" key="1">
    <citation type="submission" date="2016-11" db="EMBL/GenBank/DDBJ databases">
        <authorList>
            <person name="Varghese N."/>
            <person name="Submissions S."/>
        </authorList>
    </citation>
    <scope>NUCLEOTIDE SEQUENCE [LARGE SCALE GENOMIC DNA]</scope>
    <source>
        <strain evidence="3">Sac-22</strain>
    </source>
</reference>
<dbReference type="EMBL" id="FRCX01000013">
    <property type="protein sequence ID" value="SHN41863.1"/>
    <property type="molecule type" value="Genomic_DNA"/>
</dbReference>
<accession>A0A1M7R6I1</accession>
<dbReference type="OrthoDB" id="9812192at2"/>
<dbReference type="SUPFAM" id="SSF54909">
    <property type="entry name" value="Dimeric alpha+beta barrel"/>
    <property type="match status" value="1"/>
</dbReference>
<keyword evidence="2" id="KW-0503">Monooxygenase</keyword>
<evidence type="ECO:0000313" key="2">
    <source>
        <dbReference type="EMBL" id="SHN41863.1"/>
    </source>
</evidence>
<dbReference type="PANTHER" id="PTHR33336:SF3">
    <property type="entry name" value="ABM DOMAIN-CONTAINING PROTEIN"/>
    <property type="match status" value="1"/>
</dbReference>
<dbReference type="Pfam" id="PF03992">
    <property type="entry name" value="ABM"/>
    <property type="match status" value="1"/>
</dbReference>
<dbReference type="InterPro" id="IPR050744">
    <property type="entry name" value="AI-2_Isomerase_LsrG"/>
</dbReference>
<dbReference type="GO" id="GO:0004497">
    <property type="term" value="F:monooxygenase activity"/>
    <property type="evidence" value="ECO:0007669"/>
    <property type="project" value="UniProtKB-KW"/>
</dbReference>
<keyword evidence="3" id="KW-1185">Reference proteome</keyword>
<dbReference type="PROSITE" id="PS51725">
    <property type="entry name" value="ABM"/>
    <property type="match status" value="1"/>
</dbReference>
<proteinExistence type="predicted"/>
<gene>
    <name evidence="2" type="ORF">SAMN05192549_11356</name>
</gene>
<dbReference type="AlphaFoldDB" id="A0A1M7R6I1"/>
<dbReference type="Proteomes" id="UP000184339">
    <property type="component" value="Unassembled WGS sequence"/>
</dbReference>
<protein>
    <submittedName>
        <fullName evidence="2">Quinol monooxygenase YgiN</fullName>
    </submittedName>
</protein>
<organism evidence="2 3">
    <name type="scientific">Duganella sacchari</name>
    <dbReference type="NCBI Taxonomy" id="551987"/>
    <lineage>
        <taxon>Bacteria</taxon>
        <taxon>Pseudomonadati</taxon>
        <taxon>Pseudomonadota</taxon>
        <taxon>Betaproteobacteria</taxon>
        <taxon>Burkholderiales</taxon>
        <taxon>Oxalobacteraceae</taxon>
        <taxon>Telluria group</taxon>
        <taxon>Duganella</taxon>
    </lineage>
</organism>
<dbReference type="GO" id="GO:0005829">
    <property type="term" value="C:cytosol"/>
    <property type="evidence" value="ECO:0007669"/>
    <property type="project" value="TreeGrafter"/>
</dbReference>
<dbReference type="STRING" id="551987.SAMN05192549_11356"/>
<dbReference type="RefSeq" id="WP_072788365.1">
    <property type="nucleotide sequence ID" value="NZ_FRCX01000013.1"/>
</dbReference>
<evidence type="ECO:0000313" key="3">
    <source>
        <dbReference type="Proteomes" id="UP000184339"/>
    </source>
</evidence>
<evidence type="ECO:0000259" key="1">
    <source>
        <dbReference type="PROSITE" id="PS51725"/>
    </source>
</evidence>
<dbReference type="InterPro" id="IPR011008">
    <property type="entry name" value="Dimeric_a/b-barrel"/>
</dbReference>
<name>A0A1M7R6I1_9BURK</name>
<feature type="domain" description="ABM" evidence="1">
    <location>
        <begin position="5"/>
        <end position="94"/>
    </location>
</feature>
<sequence length="96" mass="10572">MSGPITVIARWQPKEGALGEVLAILAELRPKSLAEPGCISYEVYRNVVPPHGLLLIERYSDQAAIEAHRQSEHYQSLVTGRALPLLAERNVELLTG</sequence>
<dbReference type="PANTHER" id="PTHR33336">
    <property type="entry name" value="QUINOL MONOOXYGENASE YGIN-RELATED"/>
    <property type="match status" value="1"/>
</dbReference>